<dbReference type="SUPFAM" id="SSF52743">
    <property type="entry name" value="Subtilisin-like"/>
    <property type="match status" value="1"/>
</dbReference>
<feature type="active site" description="Charge relay system" evidence="9">
    <location>
        <position position="337"/>
    </location>
</feature>
<proteinExistence type="predicted"/>
<feature type="active site" description="Charge relay system" evidence="9">
    <location>
        <position position="341"/>
    </location>
</feature>
<dbReference type="CDD" id="cd04056">
    <property type="entry name" value="Peptidases_S53"/>
    <property type="match status" value="1"/>
</dbReference>
<dbReference type="Pfam" id="PF09286">
    <property type="entry name" value="Pro-kuma_activ"/>
    <property type="match status" value="1"/>
</dbReference>
<gene>
    <name evidence="12" type="ORF">DWU98_16485</name>
</gene>
<comment type="caution">
    <text evidence="9">Lacks conserved residue(s) required for the propagation of feature annotation.</text>
</comment>
<accession>A0A370WU48</accession>
<keyword evidence="7" id="KW-0106">Calcium</keyword>
<evidence type="ECO:0000313" key="13">
    <source>
        <dbReference type="Proteomes" id="UP000254258"/>
    </source>
</evidence>
<dbReference type="Gene3D" id="3.40.50.200">
    <property type="entry name" value="Peptidase S8/S53 domain"/>
    <property type="match status" value="1"/>
</dbReference>
<dbReference type="InterPro" id="IPR023828">
    <property type="entry name" value="Peptidase_S8_Ser-AS"/>
</dbReference>
<evidence type="ECO:0000256" key="4">
    <source>
        <dbReference type="ARBA" id="ARBA00022729"/>
    </source>
</evidence>
<evidence type="ECO:0000313" key="12">
    <source>
        <dbReference type="EMBL" id="RDS79664.1"/>
    </source>
</evidence>
<evidence type="ECO:0000256" key="9">
    <source>
        <dbReference type="PROSITE-ProRule" id="PRU01032"/>
    </source>
</evidence>
<dbReference type="Proteomes" id="UP000254258">
    <property type="component" value="Unassembled WGS sequence"/>
</dbReference>
<dbReference type="InterPro" id="IPR050819">
    <property type="entry name" value="Tripeptidyl-peptidase_I"/>
</dbReference>
<dbReference type="GO" id="GO:0008240">
    <property type="term" value="F:tripeptidyl-peptidase activity"/>
    <property type="evidence" value="ECO:0007669"/>
    <property type="project" value="TreeGrafter"/>
</dbReference>
<evidence type="ECO:0000256" key="5">
    <source>
        <dbReference type="ARBA" id="ARBA00022801"/>
    </source>
</evidence>
<dbReference type="InterPro" id="IPR013517">
    <property type="entry name" value="FG-GAP"/>
</dbReference>
<dbReference type="GO" id="GO:0046872">
    <property type="term" value="F:metal ion binding"/>
    <property type="evidence" value="ECO:0007669"/>
    <property type="project" value="UniProtKB-KW"/>
</dbReference>
<feature type="active site" description="Charge relay system" evidence="9">
    <location>
        <position position="605"/>
    </location>
</feature>
<evidence type="ECO:0000256" key="6">
    <source>
        <dbReference type="ARBA" id="ARBA00022825"/>
    </source>
</evidence>
<feature type="signal peptide" evidence="10">
    <location>
        <begin position="1"/>
        <end position="27"/>
    </location>
</feature>
<evidence type="ECO:0000256" key="3">
    <source>
        <dbReference type="ARBA" id="ARBA00022723"/>
    </source>
</evidence>
<dbReference type="SUPFAM" id="SSF69318">
    <property type="entry name" value="Integrin alpha N-terminal domain"/>
    <property type="match status" value="1"/>
</dbReference>
<dbReference type="Gene3D" id="2.130.10.130">
    <property type="entry name" value="Integrin alpha, N-terminal"/>
    <property type="match status" value="1"/>
</dbReference>
<keyword evidence="13" id="KW-1185">Reference proteome</keyword>
<dbReference type="InterPro" id="IPR015366">
    <property type="entry name" value="S53_propep"/>
</dbReference>
<evidence type="ECO:0000256" key="8">
    <source>
        <dbReference type="ARBA" id="ARBA00023145"/>
    </source>
</evidence>
<evidence type="ECO:0000259" key="11">
    <source>
        <dbReference type="PROSITE" id="PS51695"/>
    </source>
</evidence>
<dbReference type="PROSITE" id="PS00138">
    <property type="entry name" value="SUBTILASE_SER"/>
    <property type="match status" value="1"/>
</dbReference>
<dbReference type="Pfam" id="PF13517">
    <property type="entry name" value="FG-GAP_3"/>
    <property type="match status" value="1"/>
</dbReference>
<keyword evidence="8" id="KW-0865">Zymogen</keyword>
<feature type="domain" description="Peptidase S53" evidence="11">
    <location>
        <begin position="262"/>
        <end position="745"/>
    </location>
</feature>
<keyword evidence="3" id="KW-0479">Metal-binding</keyword>
<dbReference type="OrthoDB" id="127592at2"/>
<evidence type="ECO:0000256" key="7">
    <source>
        <dbReference type="ARBA" id="ARBA00022837"/>
    </source>
</evidence>
<organism evidence="12 13">
    <name type="scientific">Dyella monticola</name>
    <dbReference type="NCBI Taxonomy" id="1927958"/>
    <lineage>
        <taxon>Bacteria</taxon>
        <taxon>Pseudomonadati</taxon>
        <taxon>Pseudomonadota</taxon>
        <taxon>Gammaproteobacteria</taxon>
        <taxon>Lysobacterales</taxon>
        <taxon>Rhodanobacteraceae</taxon>
        <taxon>Dyella</taxon>
    </lineage>
</organism>
<dbReference type="GO" id="GO:0004252">
    <property type="term" value="F:serine-type endopeptidase activity"/>
    <property type="evidence" value="ECO:0007669"/>
    <property type="project" value="UniProtKB-UniRule"/>
</dbReference>
<keyword evidence="4 10" id="KW-0732">Signal</keyword>
<dbReference type="GO" id="GO:0006508">
    <property type="term" value="P:proteolysis"/>
    <property type="evidence" value="ECO:0007669"/>
    <property type="project" value="UniProtKB-KW"/>
</dbReference>
<dbReference type="Pfam" id="PF01839">
    <property type="entry name" value="FG-GAP"/>
    <property type="match status" value="1"/>
</dbReference>
<sequence length="1097" mass="114553">MLNDKHRPWLAVAGLALVIGVPAAASASNSTQSPGYLPPITQDQARIQGSVDDNQKVALTNTHSSYAVAAYDKGALPATQTFSDLSLVLKRSPTKQQEFDNLLNAQANPSSPYFHHWLTAAQIGLFAPNPSDVAKVTQWMKSHGLKVTYVSPDGLIIHFSGNAAELNSAFNASMHNYQINGEKHFANANAAQIPTALSSIVQYVRLHNFFPKPQHVDVGVVSKDKANGHWKMLAKASATANGKPVAQFTVPGGNVDTQTTYDVAPADFNTIYNVTPLWNEGTRGAGQTIVVLERTDVNPADIQTFRKAFLPANAKGTITYVHPNNCTDPGINGDESEAALDAEWAGAAAPDANIVFASCADTSSDFGAFQAGFGMADSSATASPGNVWSLSYGECESAAGGDTTASLLWSDAEAEGVTVFVSTGDAGSAACDQNAIGAASGGAQVNIMASTPYNVAVGGTDFNDLNNYAAYWTSTNLALNGSAISYVPEQTWNDSCASSELDTLMGYKNGLDACNDGTGPGSNYLNTAGGGGGASIVFPQPAWQTGVYGQTNFSSRTLPDVSLFAANGLYGHALVYCMSDANENGTACNYTDSDDVYYNSAGGTSFAAPAMAGVQALINQATGDTSGNILPALYNIGTKEYGTNASPNKATVTRCDASNGASIGSTCVFNNITVGNIDVPCWAGTANCYLGPSNNSLQSFGVVYATPSQSSLTLVPAWSAGSGYNMATGLGSVNVTNLVNAVVDFEKPFNRTNKYAAPYDFMSSNVTNTDWFSNDGFSDIAVVDPVKGSITTLAMKGSVIRGQVTQASTPGETVANAADYFPALDALGLDSAHLAWTGPDGQLYVWISDDIGDFFKYDVAPFAAGWKLLGSEVIDSSGAPQLLWYDASTSQYEWWTLGTDPSTAAPTLASNSGPLSATNKGDVPTMADLNGDGYGDLVWTNPANDTVTAWINNLQGGYATHTIANRPDGYTLVGAGDFTGNGITDLVWMNTAKHDLQIWTMNGFTVTKKTTVSYNAGYTLAAIADYDGDGLADLLFVNAKGAVFDWQSDGSGGFQKLQVATPDGTPFKVPAGSSIQPNWLQGSATGGVANPPALASH</sequence>
<reference evidence="12 13" key="1">
    <citation type="submission" date="2018-07" db="EMBL/GenBank/DDBJ databases">
        <title>Dyella monticola sp. nov. and Dyella psychrodurans sp. nov. isolated from monsoon evergreen broad-leaved forest soil of Dinghu Mountain, China.</title>
        <authorList>
            <person name="Gao Z."/>
            <person name="Qiu L."/>
        </authorList>
    </citation>
    <scope>NUCLEOTIDE SEQUENCE [LARGE SCALE GENOMIC DNA]</scope>
    <source>
        <strain evidence="12 13">4G-K06</strain>
    </source>
</reference>
<evidence type="ECO:0000256" key="2">
    <source>
        <dbReference type="ARBA" id="ARBA00022670"/>
    </source>
</evidence>
<keyword evidence="5 9" id="KW-0378">Hydrolase</keyword>
<dbReference type="PANTHER" id="PTHR14218:SF15">
    <property type="entry name" value="TRIPEPTIDYL-PEPTIDASE 1"/>
    <property type="match status" value="1"/>
</dbReference>
<dbReference type="AlphaFoldDB" id="A0A370WU48"/>
<dbReference type="InterPro" id="IPR028994">
    <property type="entry name" value="Integrin_alpha_N"/>
</dbReference>
<comment type="cofactor">
    <cofactor evidence="1">
        <name>Ca(2+)</name>
        <dbReference type="ChEBI" id="CHEBI:29108"/>
    </cofactor>
</comment>
<name>A0A370WU48_9GAMM</name>
<dbReference type="PANTHER" id="PTHR14218">
    <property type="entry name" value="PROTEASE S8 TRIPEPTIDYL PEPTIDASE I CLN2"/>
    <property type="match status" value="1"/>
</dbReference>
<keyword evidence="6 9" id="KW-0720">Serine protease</keyword>
<dbReference type="SUPFAM" id="SSF54897">
    <property type="entry name" value="Protease propeptides/inhibitors"/>
    <property type="match status" value="1"/>
</dbReference>
<dbReference type="PROSITE" id="PS51695">
    <property type="entry name" value="SEDOLISIN"/>
    <property type="match status" value="1"/>
</dbReference>
<protein>
    <recommendedName>
        <fullName evidence="11">Peptidase S53 domain-containing protein</fullName>
    </recommendedName>
</protein>
<comment type="caution">
    <text evidence="12">The sequence shown here is derived from an EMBL/GenBank/DDBJ whole genome shotgun (WGS) entry which is preliminary data.</text>
</comment>
<dbReference type="InterPro" id="IPR030400">
    <property type="entry name" value="Sedolisin_dom"/>
</dbReference>
<dbReference type="RefSeq" id="WP_115496671.1">
    <property type="nucleotide sequence ID" value="NZ_QRBE01000011.1"/>
</dbReference>
<dbReference type="CDD" id="cd11377">
    <property type="entry name" value="Pro-peptidase_S53"/>
    <property type="match status" value="1"/>
</dbReference>
<dbReference type="SMART" id="SM00944">
    <property type="entry name" value="Pro-kuma_activ"/>
    <property type="match status" value="1"/>
</dbReference>
<dbReference type="InterPro" id="IPR036852">
    <property type="entry name" value="Peptidase_S8/S53_dom_sf"/>
</dbReference>
<keyword evidence="2 9" id="KW-0645">Protease</keyword>
<feature type="chain" id="PRO_5016860091" description="Peptidase S53 domain-containing protein" evidence="10">
    <location>
        <begin position="28"/>
        <end position="1097"/>
    </location>
</feature>
<dbReference type="EMBL" id="QRBE01000011">
    <property type="protein sequence ID" value="RDS79664.1"/>
    <property type="molecule type" value="Genomic_DNA"/>
</dbReference>
<evidence type="ECO:0000256" key="1">
    <source>
        <dbReference type="ARBA" id="ARBA00001913"/>
    </source>
</evidence>
<evidence type="ECO:0000256" key="10">
    <source>
        <dbReference type="SAM" id="SignalP"/>
    </source>
</evidence>